<protein>
    <recommendedName>
        <fullName evidence="4">Secreted protein</fullName>
    </recommendedName>
</protein>
<evidence type="ECO:0008006" key="4">
    <source>
        <dbReference type="Google" id="ProtNLM"/>
    </source>
</evidence>
<feature type="chain" id="PRO_5047287387" description="Secreted protein" evidence="1">
    <location>
        <begin position="24"/>
        <end position="115"/>
    </location>
</feature>
<evidence type="ECO:0000313" key="2">
    <source>
        <dbReference type="EMBL" id="MBA8926409.1"/>
    </source>
</evidence>
<keyword evidence="3" id="KW-1185">Reference proteome</keyword>
<comment type="caution">
    <text evidence="2">The sequence shown here is derived from an EMBL/GenBank/DDBJ whole genome shotgun (WGS) entry which is preliminary data.</text>
</comment>
<dbReference type="EMBL" id="JACJID010000002">
    <property type="protein sequence ID" value="MBA8926409.1"/>
    <property type="molecule type" value="Genomic_DNA"/>
</dbReference>
<keyword evidence="1" id="KW-0732">Signal</keyword>
<sequence length="115" mass="11875">MAMATRMAALMGALLLVAPAAQASTADLVEGRCTAEGTAIHDTPSVGGQVNGTCGRGEQVVVYCQTTAGGVVYAEVAKETQGAANSYTGGYVRREQLILDPGVRLPECELSTRSR</sequence>
<dbReference type="Proteomes" id="UP000517916">
    <property type="component" value="Unassembled WGS sequence"/>
</dbReference>
<gene>
    <name evidence="2" type="ORF">BC739_003608</name>
</gene>
<dbReference type="RefSeq" id="WP_025360977.1">
    <property type="nucleotide sequence ID" value="NZ_BAAABQ010000009.1"/>
</dbReference>
<feature type="signal peptide" evidence="1">
    <location>
        <begin position="1"/>
        <end position="23"/>
    </location>
</feature>
<accession>A0ABR6BIK5</accession>
<organism evidence="2 3">
    <name type="scientific">Kutzneria viridogrisea</name>
    <dbReference type="NCBI Taxonomy" id="47990"/>
    <lineage>
        <taxon>Bacteria</taxon>
        <taxon>Bacillati</taxon>
        <taxon>Actinomycetota</taxon>
        <taxon>Actinomycetes</taxon>
        <taxon>Pseudonocardiales</taxon>
        <taxon>Pseudonocardiaceae</taxon>
        <taxon>Kutzneria</taxon>
    </lineage>
</organism>
<evidence type="ECO:0000313" key="3">
    <source>
        <dbReference type="Proteomes" id="UP000517916"/>
    </source>
</evidence>
<proteinExistence type="predicted"/>
<reference evidence="2 3" key="1">
    <citation type="submission" date="2020-08" db="EMBL/GenBank/DDBJ databases">
        <title>Genomic Encyclopedia of Archaeal and Bacterial Type Strains, Phase II (KMG-II): from individual species to whole genera.</title>
        <authorList>
            <person name="Goeker M."/>
        </authorList>
    </citation>
    <scope>NUCLEOTIDE SEQUENCE [LARGE SCALE GENOMIC DNA]</scope>
    <source>
        <strain evidence="2 3">DSM 43850</strain>
    </source>
</reference>
<name>A0ABR6BIK5_9PSEU</name>
<evidence type="ECO:0000256" key="1">
    <source>
        <dbReference type="SAM" id="SignalP"/>
    </source>
</evidence>